<dbReference type="PANTHER" id="PTHR37813:SF1">
    <property type="entry name" value="FELS-2 PROPHAGE PROTEIN"/>
    <property type="match status" value="1"/>
</dbReference>
<gene>
    <name evidence="4" type="ORF">FYJ63_10105</name>
</gene>
<evidence type="ECO:0000256" key="1">
    <source>
        <dbReference type="ARBA" id="ARBA00022612"/>
    </source>
</evidence>
<dbReference type="Pfam" id="PF10145">
    <property type="entry name" value="PhageMin_Tail"/>
    <property type="match status" value="1"/>
</dbReference>
<keyword evidence="2" id="KW-1133">Transmembrane helix</keyword>
<feature type="transmembrane region" description="Helical" evidence="2">
    <location>
        <begin position="342"/>
        <end position="361"/>
    </location>
</feature>
<protein>
    <submittedName>
        <fullName evidence="4">Phage tail tape measure protein</fullName>
    </submittedName>
</protein>
<comment type="caution">
    <text evidence="4">The sequence shown here is derived from an EMBL/GenBank/DDBJ whole genome shotgun (WGS) entry which is preliminary data.</text>
</comment>
<sequence>MSGGSYELARAFVTLVPSMEGSQDTIVKALAGADSGAATAGKTVGTSFAGSLKSAIGPLLTGAAIAGVGKGLYEVGEVFDEMSDTIRVGTGASGEALAGLEQAAKNVGANVPASFDKIGPTVADLNTRLGLSGETLETVASQYLEAGRLLKEDVDIQKTTAAFSAFKIEGANVEGAMDSLFRVAQATGVGMNDLASTVAKAAPALTNLGFSFEDSASLIGVMDKAGINAQATMGSLQRGLVTLAKSGEEPSAAFKRVTQEIQGFVDEGNTAGALDLAGKIFGTRGAAQFVAALQSGKLNMQDLAGSAGLTGDTILGLGAETMDFAESWQRVKNNALLALEPLGSAVFTTLGNSLAMVTPMLQGFSQWAQANPAIMQGVVVALGAIAVALGIATAAQWAMNSAVLANPITLIIIAIVAGIAALVAALTYAYQNFEGFRTGVDAIFAAISEAFSALWQGIQAIWAAVGPPLIAFITSAWQSFQAVWAAFWPAIKAVFEGIWNAIKIHVQTVMGVIQGIIKVVTGIIKGDWSQAWEGIKQIFTSIWNGIKDHVTNIINTIKNVISGVLNGIKSLWNNDWSTIKNFVVTAWEGIKTGVSNGINSVVSFVSSLPSRILSALGNLGSLLLGAGKSIMDGLLGGIKRGFEAVKNFVGGIADWIAANKGPKAYDLALLVPAGGWIMQGLGAGMIKGLPRLESTLDTVTSTITDRLSAEPQISASLHSTSAGLPDWAAGGGGGVTVNQYIETATTPAASKLASDAAVSGRIWGMVMVA</sequence>
<proteinExistence type="predicted"/>
<feature type="transmembrane region" description="Helical" evidence="2">
    <location>
        <begin position="373"/>
        <end position="398"/>
    </location>
</feature>
<evidence type="ECO:0000256" key="2">
    <source>
        <dbReference type="SAM" id="Phobius"/>
    </source>
</evidence>
<dbReference type="InterPro" id="IPR001763">
    <property type="entry name" value="Rhodanese-like_dom"/>
</dbReference>
<dbReference type="NCBIfam" id="TIGR01760">
    <property type="entry name" value="tape_meas_TP901"/>
    <property type="match status" value="1"/>
</dbReference>
<dbReference type="PROSITE" id="PS50206">
    <property type="entry name" value="RHODANESE_3"/>
    <property type="match status" value="1"/>
</dbReference>
<keyword evidence="2" id="KW-0812">Transmembrane</keyword>
<dbReference type="PANTHER" id="PTHR37813">
    <property type="entry name" value="FELS-2 PROPHAGE PROTEIN"/>
    <property type="match status" value="1"/>
</dbReference>
<dbReference type="Proteomes" id="UP000442535">
    <property type="component" value="Unassembled WGS sequence"/>
</dbReference>
<dbReference type="InterPro" id="IPR010090">
    <property type="entry name" value="Phage_tape_meas"/>
</dbReference>
<dbReference type="AlphaFoldDB" id="A0A7K0K559"/>
<dbReference type="Gene3D" id="1.20.120.20">
    <property type="entry name" value="Apolipoprotein"/>
    <property type="match status" value="1"/>
</dbReference>
<feature type="domain" description="Rhodanese" evidence="3">
    <location>
        <begin position="639"/>
        <end position="664"/>
    </location>
</feature>
<name>A0A7K0K559_9ACTO</name>
<dbReference type="EMBL" id="VUMY01000023">
    <property type="protein sequence ID" value="MST50568.1"/>
    <property type="molecule type" value="Genomic_DNA"/>
</dbReference>
<accession>A0A7K0K559</accession>
<keyword evidence="1" id="KW-1188">Viral release from host cell</keyword>
<organism evidence="4 5">
    <name type="scientific">Mobiluncus porci</name>
    <dbReference type="NCBI Taxonomy" id="2652278"/>
    <lineage>
        <taxon>Bacteria</taxon>
        <taxon>Bacillati</taxon>
        <taxon>Actinomycetota</taxon>
        <taxon>Actinomycetes</taxon>
        <taxon>Actinomycetales</taxon>
        <taxon>Actinomycetaceae</taxon>
        <taxon>Mobiluncus</taxon>
    </lineage>
</organism>
<evidence type="ECO:0000313" key="4">
    <source>
        <dbReference type="EMBL" id="MST50568.1"/>
    </source>
</evidence>
<reference evidence="4 5" key="1">
    <citation type="submission" date="2019-08" db="EMBL/GenBank/DDBJ databases">
        <title>In-depth cultivation of the pig gut microbiome towards novel bacterial diversity and tailored functional studies.</title>
        <authorList>
            <person name="Wylensek D."/>
            <person name="Hitch T.C.A."/>
            <person name="Clavel T."/>
        </authorList>
    </citation>
    <scope>NUCLEOTIDE SEQUENCE [LARGE SCALE GENOMIC DNA]</scope>
    <source>
        <strain evidence="4 5">RF-GAM-744-WT-7</strain>
    </source>
</reference>
<feature type="transmembrane region" description="Helical" evidence="2">
    <location>
        <begin position="404"/>
        <end position="430"/>
    </location>
</feature>
<keyword evidence="5" id="KW-1185">Reference proteome</keyword>
<dbReference type="RefSeq" id="WP_154546371.1">
    <property type="nucleotide sequence ID" value="NZ_VUMY01000023.1"/>
</dbReference>
<evidence type="ECO:0000259" key="3">
    <source>
        <dbReference type="PROSITE" id="PS50206"/>
    </source>
</evidence>
<keyword evidence="2" id="KW-0472">Membrane</keyword>
<evidence type="ECO:0000313" key="5">
    <source>
        <dbReference type="Proteomes" id="UP000442535"/>
    </source>
</evidence>